<dbReference type="Proteomes" id="UP000348942">
    <property type="component" value="Chromosome 2"/>
</dbReference>
<organism evidence="1 2">
    <name type="scientific">Vibrio algicola</name>
    <dbReference type="NCBI Taxonomy" id="2662262"/>
    <lineage>
        <taxon>Bacteria</taxon>
        <taxon>Pseudomonadati</taxon>
        <taxon>Pseudomonadota</taxon>
        <taxon>Gammaproteobacteria</taxon>
        <taxon>Vibrionales</taxon>
        <taxon>Vibrionaceae</taxon>
        <taxon>Vibrio</taxon>
    </lineage>
</organism>
<name>A0A5Q0TMC0_9VIBR</name>
<protein>
    <submittedName>
        <fullName evidence="1">Uncharacterized protein</fullName>
    </submittedName>
</protein>
<keyword evidence="2" id="KW-1185">Reference proteome</keyword>
<accession>A0A5Q0TMC0</accession>
<gene>
    <name evidence="1" type="ORF">GFB47_14565</name>
</gene>
<dbReference type="RefSeq" id="WP_153448762.1">
    <property type="nucleotide sequence ID" value="NZ_CP045700.1"/>
</dbReference>
<dbReference type="AlphaFoldDB" id="A0A5Q0TMC0"/>
<dbReference type="EMBL" id="CP045700">
    <property type="protein sequence ID" value="QGA66629.1"/>
    <property type="molecule type" value="Genomic_DNA"/>
</dbReference>
<evidence type="ECO:0000313" key="2">
    <source>
        <dbReference type="Proteomes" id="UP000348942"/>
    </source>
</evidence>
<reference evidence="1 2" key="1">
    <citation type="submission" date="2019-10" db="EMBL/GenBank/DDBJ databases">
        <title>Vibrio sp. nov., isolated from Coralline algae surface.</title>
        <authorList>
            <person name="Geng Y."/>
            <person name="Zhang X."/>
        </authorList>
    </citation>
    <scope>NUCLEOTIDE SEQUENCE [LARGE SCALE GENOMIC DNA]</scope>
    <source>
        <strain evidence="1 2">SM1977</strain>
    </source>
</reference>
<evidence type="ECO:0000313" key="1">
    <source>
        <dbReference type="EMBL" id="QGA66629.1"/>
    </source>
</evidence>
<sequence>MAATYKTEYGTVTASRPYFSFISGREAIDLTLIKPENENNGWGISRAVRSDVELTPELFLSFAQEAAERL</sequence>
<proteinExistence type="predicted"/>